<dbReference type="InterPro" id="IPR023404">
    <property type="entry name" value="rSAM_horseshoe"/>
</dbReference>
<dbReference type="Pfam" id="PF18693">
    <property type="entry name" value="TRAM_2"/>
    <property type="match status" value="1"/>
</dbReference>
<feature type="binding site" evidence="8">
    <location>
        <position position="15"/>
    </location>
    <ligand>
        <name>[4Fe-4S] cluster</name>
        <dbReference type="ChEBI" id="CHEBI:49883"/>
        <label>1</label>
    </ligand>
</feature>
<dbReference type="GO" id="GO:0035599">
    <property type="term" value="F:aspartic acid methylthiotransferase activity"/>
    <property type="evidence" value="ECO:0007669"/>
    <property type="project" value="TreeGrafter"/>
</dbReference>
<dbReference type="EC" id="2.8.4.4" evidence="8"/>
<accession>A0A849HWZ9</accession>
<dbReference type="EMBL" id="JABEPP010000002">
    <property type="protein sequence ID" value="NNM72066.1"/>
    <property type="molecule type" value="Genomic_DNA"/>
</dbReference>
<feature type="binding site" evidence="8">
    <location>
        <position position="154"/>
    </location>
    <ligand>
        <name>[4Fe-4S] cluster</name>
        <dbReference type="ChEBI" id="CHEBI:49883"/>
        <label>2</label>
        <note>4Fe-4S-S-AdoMet</note>
    </ligand>
</feature>
<dbReference type="PROSITE" id="PS51449">
    <property type="entry name" value="MTTASE_N"/>
    <property type="match status" value="1"/>
</dbReference>
<dbReference type="SFLD" id="SFLDG01082">
    <property type="entry name" value="B12-binding_domain_containing"/>
    <property type="match status" value="1"/>
</dbReference>
<comment type="cofactor">
    <cofactor evidence="8">
        <name>[4Fe-4S] cluster</name>
        <dbReference type="ChEBI" id="CHEBI:49883"/>
    </cofactor>
    <text evidence="8">Binds 2 [4Fe-4S] clusters. One cluster is coordinated with 3 cysteines and an exchangeable S-adenosyl-L-methionine.</text>
</comment>
<name>A0A849HWZ9_9HYPH</name>
<keyword evidence="5 8" id="KW-0479">Metal-binding</keyword>
<keyword evidence="4 8" id="KW-0949">S-adenosyl-L-methionine</keyword>
<evidence type="ECO:0000259" key="11">
    <source>
        <dbReference type="PROSITE" id="PS51918"/>
    </source>
</evidence>
<dbReference type="Pfam" id="PF00919">
    <property type="entry name" value="UPF0004"/>
    <property type="match status" value="1"/>
</dbReference>
<proteinExistence type="inferred from homology"/>
<evidence type="ECO:0000256" key="4">
    <source>
        <dbReference type="ARBA" id="ARBA00022691"/>
    </source>
</evidence>
<keyword evidence="3 8" id="KW-0808">Transferase</keyword>
<dbReference type="GO" id="GO:0046872">
    <property type="term" value="F:metal ion binding"/>
    <property type="evidence" value="ECO:0007669"/>
    <property type="project" value="UniProtKB-KW"/>
</dbReference>
<dbReference type="HAMAP" id="MF_01865">
    <property type="entry name" value="MTTase_RimO"/>
    <property type="match status" value="1"/>
</dbReference>
<dbReference type="InterPro" id="IPR013848">
    <property type="entry name" value="Methylthiotransferase_N"/>
</dbReference>
<dbReference type="Pfam" id="PF04055">
    <property type="entry name" value="Radical_SAM"/>
    <property type="match status" value="1"/>
</dbReference>
<keyword evidence="12" id="KW-0689">Ribosomal protein</keyword>
<dbReference type="SFLD" id="SFLDS00029">
    <property type="entry name" value="Radical_SAM"/>
    <property type="match status" value="1"/>
</dbReference>
<evidence type="ECO:0000313" key="13">
    <source>
        <dbReference type="Proteomes" id="UP000564885"/>
    </source>
</evidence>
<dbReference type="SMART" id="SM00729">
    <property type="entry name" value="Elp3"/>
    <property type="match status" value="1"/>
</dbReference>
<dbReference type="SFLD" id="SFLDG01061">
    <property type="entry name" value="methylthiotransferase"/>
    <property type="match status" value="1"/>
</dbReference>
<comment type="similarity">
    <text evidence="8">Belongs to the methylthiotransferase family. RimO subfamily.</text>
</comment>
<dbReference type="PANTHER" id="PTHR43837:SF1">
    <property type="entry name" value="RIBOSOMAL PROTEIN US12 METHYLTHIOTRANSFERASE RIMO"/>
    <property type="match status" value="1"/>
</dbReference>
<dbReference type="PROSITE" id="PS51918">
    <property type="entry name" value="RADICAL_SAM"/>
    <property type="match status" value="1"/>
</dbReference>
<keyword evidence="7 8" id="KW-0411">Iron-sulfur</keyword>
<feature type="binding site" evidence="8">
    <location>
        <position position="51"/>
    </location>
    <ligand>
        <name>[4Fe-4S] cluster</name>
        <dbReference type="ChEBI" id="CHEBI:49883"/>
        <label>1</label>
    </ligand>
</feature>
<evidence type="ECO:0000256" key="1">
    <source>
        <dbReference type="ARBA" id="ARBA00022485"/>
    </source>
</evidence>
<evidence type="ECO:0000256" key="2">
    <source>
        <dbReference type="ARBA" id="ARBA00022490"/>
    </source>
</evidence>
<keyword evidence="12" id="KW-0687">Ribonucleoprotein</keyword>
<keyword evidence="13" id="KW-1185">Reference proteome</keyword>
<evidence type="ECO:0000259" key="9">
    <source>
        <dbReference type="PROSITE" id="PS50926"/>
    </source>
</evidence>
<dbReference type="FunFam" id="3.80.30.20:FF:000001">
    <property type="entry name" value="tRNA-2-methylthio-N(6)-dimethylallyladenosine synthase 2"/>
    <property type="match status" value="1"/>
</dbReference>
<keyword evidence="6 8" id="KW-0408">Iron</keyword>
<dbReference type="InterPro" id="IPR006638">
    <property type="entry name" value="Elp3/MiaA/NifB-like_rSAM"/>
</dbReference>
<dbReference type="GO" id="GO:0005840">
    <property type="term" value="C:ribosome"/>
    <property type="evidence" value="ECO:0007669"/>
    <property type="project" value="UniProtKB-KW"/>
</dbReference>
<feature type="binding site" evidence="8">
    <location>
        <position position="80"/>
    </location>
    <ligand>
        <name>[4Fe-4S] cluster</name>
        <dbReference type="ChEBI" id="CHEBI:49883"/>
        <label>1</label>
    </ligand>
</feature>
<dbReference type="InterPro" id="IPR005840">
    <property type="entry name" value="Ribosomal_uS12_MeSTrfase_RimO"/>
</dbReference>
<feature type="domain" description="MTTase N-terminal" evidence="10">
    <location>
        <begin position="6"/>
        <end position="116"/>
    </location>
</feature>
<dbReference type="Proteomes" id="UP000564885">
    <property type="component" value="Unassembled WGS sequence"/>
</dbReference>
<sequence>MSAAAPKVSFVSLGCPKALVDSERIITQLRAQGYELTKRHDGADVVIVNTCGFLDSAKAESLGAIGDAMAENGRVIVTGCMGAEPEVIRERFPGVLSVTGPQQYESVLAAVHQVSPPRHDPFLDLVPPQGIKLTPRHYAYLKISEGCNHRCTFCIIPKLRGDLASRPAAEVLREAERLVKAGVKELLVVSQDTSAYGIDLKYSDSVWRDRAVRARFFDLAKELGQLGAWVRLHYVYPYPHVDEVIPLMAEGIVLPYLDIPFQHASPAVLKAMRRPAHGERTLDRIRTWRTIAPDLAIRSTFIVGFPGEKEEDFELLLDWLKEARLDRVGCFKFEPVAGAPANNFAAPVPEEVKEQRWHRFMAAQREISRKNLARKVGKRLPVIIDEANGPVAKGRSKYDAPEIDGTVHVASRRPLRQGEIVTCRIERSDDYDLFGQAV</sequence>
<dbReference type="InterPro" id="IPR038135">
    <property type="entry name" value="Methylthiotransferase_N_sf"/>
</dbReference>
<evidence type="ECO:0000256" key="7">
    <source>
        <dbReference type="ARBA" id="ARBA00023014"/>
    </source>
</evidence>
<dbReference type="InterPro" id="IPR005839">
    <property type="entry name" value="Methylthiotransferase"/>
</dbReference>
<dbReference type="InterPro" id="IPR020612">
    <property type="entry name" value="Methylthiotransferase_CS"/>
</dbReference>
<dbReference type="InterPro" id="IPR002792">
    <property type="entry name" value="TRAM_dom"/>
</dbReference>
<dbReference type="Gene3D" id="3.40.50.12160">
    <property type="entry name" value="Methylthiotransferase, N-terminal domain"/>
    <property type="match status" value="1"/>
</dbReference>
<dbReference type="RefSeq" id="WP_171217568.1">
    <property type="nucleotide sequence ID" value="NZ_JABEPP010000002.1"/>
</dbReference>
<dbReference type="InterPro" id="IPR007197">
    <property type="entry name" value="rSAM"/>
</dbReference>
<dbReference type="Gene3D" id="2.40.50.140">
    <property type="entry name" value="Nucleic acid-binding proteins"/>
    <property type="match status" value="1"/>
</dbReference>
<dbReference type="InterPro" id="IPR058240">
    <property type="entry name" value="rSAM_sf"/>
</dbReference>
<protein>
    <recommendedName>
        <fullName evidence="8">Ribosomal protein uS12 methylthiotransferase RimO</fullName>
        <shortName evidence="8">uS12 MTTase</shortName>
        <shortName evidence="8">uS12 methylthiotransferase</shortName>
        <ecNumber evidence="8">2.8.4.4</ecNumber>
    </recommendedName>
    <alternativeName>
        <fullName evidence="8">Ribosomal protein uS12 (aspartate-C(3))-methylthiotransferase</fullName>
    </alternativeName>
    <alternativeName>
        <fullName evidence="8">Ribosome maturation factor RimO</fullName>
    </alternativeName>
</protein>
<feature type="domain" description="TRAM" evidence="9">
    <location>
        <begin position="373"/>
        <end position="438"/>
    </location>
</feature>
<dbReference type="GO" id="GO:0103039">
    <property type="term" value="F:protein methylthiotransferase activity"/>
    <property type="evidence" value="ECO:0007669"/>
    <property type="project" value="UniProtKB-EC"/>
</dbReference>
<comment type="subcellular location">
    <subcellularLocation>
        <location evidence="8">Cytoplasm</location>
    </subcellularLocation>
</comment>
<comment type="function">
    <text evidence="8">Catalyzes the methylthiolation of an aspartic acid residue of ribosomal protein uS12.</text>
</comment>
<dbReference type="GO" id="GO:0005829">
    <property type="term" value="C:cytosol"/>
    <property type="evidence" value="ECO:0007669"/>
    <property type="project" value="TreeGrafter"/>
</dbReference>
<comment type="caution">
    <text evidence="12">The sequence shown here is derived from an EMBL/GenBank/DDBJ whole genome shotgun (WGS) entry which is preliminary data.</text>
</comment>
<feature type="binding site" evidence="8">
    <location>
        <position position="147"/>
    </location>
    <ligand>
        <name>[4Fe-4S] cluster</name>
        <dbReference type="ChEBI" id="CHEBI:49883"/>
        <label>2</label>
        <note>4Fe-4S-S-AdoMet</note>
    </ligand>
</feature>
<evidence type="ECO:0000313" key="12">
    <source>
        <dbReference type="EMBL" id="NNM72066.1"/>
    </source>
</evidence>
<dbReference type="SUPFAM" id="SSF102114">
    <property type="entry name" value="Radical SAM enzymes"/>
    <property type="match status" value="1"/>
</dbReference>
<evidence type="ECO:0000259" key="10">
    <source>
        <dbReference type="PROSITE" id="PS51449"/>
    </source>
</evidence>
<dbReference type="GO" id="GO:0006400">
    <property type="term" value="P:tRNA modification"/>
    <property type="evidence" value="ECO:0007669"/>
    <property type="project" value="InterPro"/>
</dbReference>
<feature type="domain" description="Radical SAM core" evidence="11">
    <location>
        <begin position="133"/>
        <end position="370"/>
    </location>
</feature>
<dbReference type="PROSITE" id="PS50926">
    <property type="entry name" value="TRAM"/>
    <property type="match status" value="1"/>
</dbReference>
<reference evidence="12 13" key="1">
    <citation type="submission" date="2020-04" db="EMBL/GenBank/DDBJ databases">
        <title>Enterovirga sp. isolate from soil.</title>
        <authorList>
            <person name="Chea S."/>
            <person name="Kim D.-U."/>
        </authorList>
    </citation>
    <scope>NUCLEOTIDE SEQUENCE [LARGE SCALE GENOMIC DNA]</scope>
    <source>
        <strain evidence="12 13">DB1703</strain>
    </source>
</reference>
<organism evidence="12 13">
    <name type="scientific">Enterovirga aerilata</name>
    <dbReference type="NCBI Taxonomy" id="2730920"/>
    <lineage>
        <taxon>Bacteria</taxon>
        <taxon>Pseudomonadati</taxon>
        <taxon>Pseudomonadota</taxon>
        <taxon>Alphaproteobacteria</taxon>
        <taxon>Hyphomicrobiales</taxon>
        <taxon>Methylobacteriaceae</taxon>
        <taxon>Enterovirga</taxon>
    </lineage>
</organism>
<dbReference type="InterPro" id="IPR012340">
    <property type="entry name" value="NA-bd_OB-fold"/>
</dbReference>
<keyword evidence="1 8" id="KW-0004">4Fe-4S</keyword>
<dbReference type="Gene3D" id="3.80.30.20">
    <property type="entry name" value="tm_1862 like domain"/>
    <property type="match status" value="1"/>
</dbReference>
<dbReference type="FunFam" id="3.40.50.12160:FF:000002">
    <property type="entry name" value="Ribosomal protein S12 methylthiotransferase RimO"/>
    <property type="match status" value="1"/>
</dbReference>
<dbReference type="PROSITE" id="PS01278">
    <property type="entry name" value="MTTASE_RADICAL"/>
    <property type="match status" value="1"/>
</dbReference>
<evidence type="ECO:0000256" key="5">
    <source>
        <dbReference type="ARBA" id="ARBA00022723"/>
    </source>
</evidence>
<evidence type="ECO:0000256" key="3">
    <source>
        <dbReference type="ARBA" id="ARBA00022679"/>
    </source>
</evidence>
<dbReference type="AlphaFoldDB" id="A0A849HWZ9"/>
<gene>
    <name evidence="8 12" type="primary">rimO</name>
    <name evidence="12" type="ORF">HJG44_06615</name>
</gene>
<dbReference type="NCBIfam" id="TIGR00089">
    <property type="entry name" value="MiaB/RimO family radical SAM methylthiotransferase"/>
    <property type="match status" value="1"/>
</dbReference>
<dbReference type="CDD" id="cd01335">
    <property type="entry name" value="Radical_SAM"/>
    <property type="match status" value="1"/>
</dbReference>
<dbReference type="NCBIfam" id="TIGR01125">
    <property type="entry name" value="30S ribosomal protein S12 methylthiotransferase RimO"/>
    <property type="match status" value="1"/>
</dbReference>
<evidence type="ECO:0000256" key="8">
    <source>
        <dbReference type="HAMAP-Rule" id="MF_01865"/>
    </source>
</evidence>
<dbReference type="PANTHER" id="PTHR43837">
    <property type="entry name" value="RIBOSOMAL PROTEIN S12 METHYLTHIOTRANSFERASE RIMO"/>
    <property type="match status" value="1"/>
</dbReference>
<comment type="catalytic activity">
    <reaction evidence="8">
        <text>L-aspartate(89)-[ribosomal protein uS12]-hydrogen + (sulfur carrier)-SH + AH2 + 2 S-adenosyl-L-methionine = 3-methylsulfanyl-L-aspartate(89)-[ribosomal protein uS12]-hydrogen + (sulfur carrier)-H + 5'-deoxyadenosine + L-methionine + A + S-adenosyl-L-homocysteine + 2 H(+)</text>
        <dbReference type="Rhea" id="RHEA:37087"/>
        <dbReference type="Rhea" id="RHEA-COMP:10460"/>
        <dbReference type="Rhea" id="RHEA-COMP:10461"/>
        <dbReference type="Rhea" id="RHEA-COMP:14737"/>
        <dbReference type="Rhea" id="RHEA-COMP:14739"/>
        <dbReference type="ChEBI" id="CHEBI:13193"/>
        <dbReference type="ChEBI" id="CHEBI:15378"/>
        <dbReference type="ChEBI" id="CHEBI:17319"/>
        <dbReference type="ChEBI" id="CHEBI:17499"/>
        <dbReference type="ChEBI" id="CHEBI:29917"/>
        <dbReference type="ChEBI" id="CHEBI:29961"/>
        <dbReference type="ChEBI" id="CHEBI:57844"/>
        <dbReference type="ChEBI" id="CHEBI:57856"/>
        <dbReference type="ChEBI" id="CHEBI:59789"/>
        <dbReference type="ChEBI" id="CHEBI:64428"/>
        <dbReference type="ChEBI" id="CHEBI:73599"/>
        <dbReference type="EC" id="2.8.4.4"/>
    </reaction>
</comment>
<dbReference type="GO" id="GO:0051539">
    <property type="term" value="F:4 iron, 4 sulfur cluster binding"/>
    <property type="evidence" value="ECO:0007669"/>
    <property type="project" value="UniProtKB-UniRule"/>
</dbReference>
<evidence type="ECO:0000256" key="6">
    <source>
        <dbReference type="ARBA" id="ARBA00023004"/>
    </source>
</evidence>
<keyword evidence="2 8" id="KW-0963">Cytoplasm</keyword>
<dbReference type="SFLD" id="SFLDF00274">
    <property type="entry name" value="ribosomal_protein_S12_methylth"/>
    <property type="match status" value="1"/>
</dbReference>
<feature type="binding site" evidence="8">
    <location>
        <position position="151"/>
    </location>
    <ligand>
        <name>[4Fe-4S] cluster</name>
        <dbReference type="ChEBI" id="CHEBI:49883"/>
        <label>2</label>
        <note>4Fe-4S-S-AdoMet</note>
    </ligand>
</feature>